<evidence type="ECO:0000313" key="2">
    <source>
        <dbReference type="EMBL" id="BAL58201.1"/>
    </source>
</evidence>
<dbReference type="Pfam" id="PF13435">
    <property type="entry name" value="Cytochrome_C554"/>
    <property type="match status" value="1"/>
</dbReference>
<reference evidence="2" key="2">
    <citation type="journal article" date="2012" name="PLoS ONE">
        <title>A Deeply Branching Thermophilic Bacterium with an Ancient Acetyl-CoA Pathway Dominates a Subsurface Ecosystem.</title>
        <authorList>
            <person name="Takami H."/>
            <person name="Noguchi H."/>
            <person name="Takaki Y."/>
            <person name="Uchiyama I."/>
            <person name="Toyoda A."/>
            <person name="Nishi S."/>
            <person name="Chee G.-J."/>
            <person name="Arai W."/>
            <person name="Nunoura T."/>
            <person name="Itoh T."/>
            <person name="Hattori M."/>
            <person name="Takai K."/>
        </authorList>
    </citation>
    <scope>NUCLEOTIDE SEQUENCE</scope>
</reference>
<evidence type="ECO:0000259" key="1">
    <source>
        <dbReference type="Pfam" id="PF13435"/>
    </source>
</evidence>
<dbReference type="SUPFAM" id="SSF48695">
    <property type="entry name" value="Multiheme cytochromes"/>
    <property type="match status" value="1"/>
</dbReference>
<dbReference type="InterPro" id="IPR036280">
    <property type="entry name" value="Multihaem_cyt_sf"/>
</dbReference>
<accession>H5SPW5</accession>
<sequence length="179" mass="19987">MMCLNCHAPIATHGVSAPENIELMSEEVQEGIGCDWCHSVSGVDEKSIPSLKSAPSLIKYGPFENLESPSHGISFNPLFKSSEFCKGCHEYWNKKAGILTTYSEWKESKYFAEKIQCQECHMPYVEGELVEPGVKKSLKKINIHAPPGGRSPEQLRKAAEVKIVSMRKENGKYIVEVEV</sequence>
<dbReference type="InterPro" id="IPR023155">
    <property type="entry name" value="Cyt_c-552/4"/>
</dbReference>
<reference evidence="2" key="1">
    <citation type="journal article" date="2005" name="Environ. Microbiol.">
        <title>Genetic and functional properties of uncultivated thermophilic crenarchaeotes from a subsurface gold mine as revealed by analysis of genome fragments.</title>
        <authorList>
            <person name="Nunoura T."/>
            <person name="Hirayama H."/>
            <person name="Takami H."/>
            <person name="Oida H."/>
            <person name="Nishi S."/>
            <person name="Shimamura S."/>
            <person name="Suzuki Y."/>
            <person name="Inagaki F."/>
            <person name="Takai K."/>
            <person name="Nealson K.H."/>
            <person name="Horikoshi K."/>
        </authorList>
    </citation>
    <scope>NUCLEOTIDE SEQUENCE</scope>
</reference>
<proteinExistence type="predicted"/>
<feature type="domain" description="Cytochrome c-552/4" evidence="1">
    <location>
        <begin position="3"/>
        <end position="39"/>
    </location>
</feature>
<gene>
    <name evidence="2" type="ORF">HGMM_F55D02C01</name>
</gene>
<protein>
    <recommendedName>
        <fullName evidence="1">Cytochrome c-552/4 domain-containing protein</fullName>
    </recommendedName>
</protein>
<dbReference type="AlphaFoldDB" id="H5SPW5"/>
<organism evidence="2">
    <name type="scientific">uncultured prokaryote</name>
    <dbReference type="NCBI Taxonomy" id="198431"/>
    <lineage>
        <taxon>unclassified sequences</taxon>
        <taxon>environmental samples</taxon>
    </lineage>
</organism>
<dbReference type="Gene3D" id="1.10.1130.10">
    <property type="entry name" value="Flavocytochrome C3, Chain A"/>
    <property type="match status" value="1"/>
</dbReference>
<name>H5SPW5_9ZZZZ</name>
<feature type="non-terminal residue" evidence="2">
    <location>
        <position position="179"/>
    </location>
</feature>
<dbReference type="EMBL" id="AP011797">
    <property type="protein sequence ID" value="BAL58201.1"/>
    <property type="molecule type" value="Genomic_DNA"/>
</dbReference>